<dbReference type="RefSeq" id="WP_134213501.1">
    <property type="nucleotide sequence ID" value="NZ_QFFZ01000014.1"/>
</dbReference>
<accession>A0A4Y7RRN9</accession>
<dbReference type="Proteomes" id="UP000297597">
    <property type="component" value="Unassembled WGS sequence"/>
</dbReference>
<evidence type="ECO:0000313" key="6">
    <source>
        <dbReference type="Proteomes" id="UP000297597"/>
    </source>
</evidence>
<dbReference type="GO" id="GO:0016887">
    <property type="term" value="F:ATP hydrolysis activity"/>
    <property type="evidence" value="ECO:0007669"/>
    <property type="project" value="InterPro"/>
</dbReference>
<keyword evidence="6" id="KW-1185">Reference proteome</keyword>
<dbReference type="InterPro" id="IPR003593">
    <property type="entry name" value="AAA+_ATPase"/>
</dbReference>
<dbReference type="Gene3D" id="3.40.50.300">
    <property type="entry name" value="P-loop containing nucleotide triphosphate hydrolases"/>
    <property type="match status" value="1"/>
</dbReference>
<dbReference type="PANTHER" id="PTHR42781">
    <property type="entry name" value="SPERMIDINE/PUTRESCINE IMPORT ATP-BINDING PROTEIN POTA"/>
    <property type="match status" value="1"/>
</dbReference>
<comment type="caution">
    <text evidence="5">The sequence shown here is derived from an EMBL/GenBank/DDBJ whole genome shotgun (WGS) entry which is preliminary data.</text>
</comment>
<protein>
    <submittedName>
        <fullName evidence="5">Maltose/maltodextrin import ATP-binding protein MalK</fullName>
    </submittedName>
</protein>
<evidence type="ECO:0000313" key="5">
    <source>
        <dbReference type="EMBL" id="TEB11446.1"/>
    </source>
</evidence>
<feature type="domain" description="ABC transporter" evidence="4">
    <location>
        <begin position="3"/>
        <end position="236"/>
    </location>
</feature>
<proteinExistence type="predicted"/>
<keyword evidence="1" id="KW-0813">Transport</keyword>
<dbReference type="EMBL" id="QFFZ01000014">
    <property type="protein sequence ID" value="TEB11446.1"/>
    <property type="molecule type" value="Genomic_DNA"/>
</dbReference>
<dbReference type="Pfam" id="PF00005">
    <property type="entry name" value="ABC_tran"/>
    <property type="match status" value="1"/>
</dbReference>
<evidence type="ECO:0000256" key="1">
    <source>
        <dbReference type="ARBA" id="ARBA00022448"/>
    </source>
</evidence>
<dbReference type="SUPFAM" id="SSF52540">
    <property type="entry name" value="P-loop containing nucleoside triphosphate hydrolases"/>
    <property type="match status" value="1"/>
</dbReference>
<dbReference type="InterPro" id="IPR027417">
    <property type="entry name" value="P-loop_NTPase"/>
</dbReference>
<dbReference type="PANTHER" id="PTHR42781:SF7">
    <property type="entry name" value="MOLYBDENUM ABC TRANSPORTER, ATP-BINDING PROTEIN"/>
    <property type="match status" value="1"/>
</dbReference>
<dbReference type="OrthoDB" id="9802264at2"/>
<reference evidence="5 6" key="1">
    <citation type="journal article" date="2018" name="Environ. Microbiol.">
        <title>Novel energy conservation strategies and behaviour of Pelotomaculum schinkii driving syntrophic propionate catabolism.</title>
        <authorList>
            <person name="Hidalgo-Ahumada C.A.P."/>
            <person name="Nobu M.K."/>
            <person name="Narihiro T."/>
            <person name="Tamaki H."/>
            <person name="Liu W.T."/>
            <person name="Kamagata Y."/>
            <person name="Stams A.J.M."/>
            <person name="Imachi H."/>
            <person name="Sousa D.Z."/>
        </authorList>
    </citation>
    <scope>NUCLEOTIDE SEQUENCE [LARGE SCALE GENOMIC DNA]</scope>
    <source>
        <strain evidence="5 6">MGP</strain>
    </source>
</reference>
<sequence>MSQKLLEIHNMTINVGKFSLKDINFSMNPGDYVIILGPTGCGKTVFLEAIAGLRALNNGALFLNGKEITHLPPECRYIGVAYQDSLLYPFLSVKENILFGARARKMAGDPAILRRMEQLAEAMRINHLLDRYPRFLSGGERQRVSLARAILTRPPLLLLDEPLSSLDQQTRHALQDLLREIHATESLSIIHVTHDFSEALQLGKRMIVLHDGQVEQEGEPLDIFYHPATEFVAKFLQGENLIPGQVLSQLRFRENK</sequence>
<name>A0A4Y7RRN9_9FIRM</name>
<keyword evidence="3 5" id="KW-0067">ATP-binding</keyword>
<dbReference type="PROSITE" id="PS00211">
    <property type="entry name" value="ABC_TRANSPORTER_1"/>
    <property type="match status" value="1"/>
</dbReference>
<gene>
    <name evidence="5" type="primary">malK</name>
    <name evidence="5" type="ORF">Pmgp_01634</name>
</gene>
<dbReference type="InterPro" id="IPR050093">
    <property type="entry name" value="ABC_SmlMolc_Importer"/>
</dbReference>
<keyword evidence="2" id="KW-0547">Nucleotide-binding</keyword>
<dbReference type="InterPro" id="IPR003439">
    <property type="entry name" value="ABC_transporter-like_ATP-bd"/>
</dbReference>
<dbReference type="AlphaFoldDB" id="A0A4Y7RRN9"/>
<evidence type="ECO:0000256" key="3">
    <source>
        <dbReference type="ARBA" id="ARBA00022840"/>
    </source>
</evidence>
<dbReference type="GO" id="GO:0005524">
    <property type="term" value="F:ATP binding"/>
    <property type="evidence" value="ECO:0007669"/>
    <property type="project" value="UniProtKB-KW"/>
</dbReference>
<organism evidence="5 6">
    <name type="scientific">Pelotomaculum propionicicum</name>
    <dbReference type="NCBI Taxonomy" id="258475"/>
    <lineage>
        <taxon>Bacteria</taxon>
        <taxon>Bacillati</taxon>
        <taxon>Bacillota</taxon>
        <taxon>Clostridia</taxon>
        <taxon>Eubacteriales</taxon>
        <taxon>Desulfotomaculaceae</taxon>
        <taxon>Pelotomaculum</taxon>
    </lineage>
</organism>
<dbReference type="PROSITE" id="PS50893">
    <property type="entry name" value="ABC_TRANSPORTER_2"/>
    <property type="match status" value="1"/>
</dbReference>
<evidence type="ECO:0000259" key="4">
    <source>
        <dbReference type="PROSITE" id="PS50893"/>
    </source>
</evidence>
<dbReference type="InterPro" id="IPR017871">
    <property type="entry name" value="ABC_transporter-like_CS"/>
</dbReference>
<dbReference type="SMART" id="SM00382">
    <property type="entry name" value="AAA"/>
    <property type="match status" value="1"/>
</dbReference>
<evidence type="ECO:0000256" key="2">
    <source>
        <dbReference type="ARBA" id="ARBA00022741"/>
    </source>
</evidence>